<evidence type="ECO:0000256" key="11">
    <source>
        <dbReference type="RuleBase" id="RU004227"/>
    </source>
</evidence>
<evidence type="ECO:0000256" key="7">
    <source>
        <dbReference type="ARBA" id="ARBA00023125"/>
    </source>
</evidence>
<feature type="binding site" evidence="8">
    <location>
        <position position="189"/>
    </location>
    <ligand>
        <name>ATP</name>
        <dbReference type="ChEBI" id="CHEBI:30616"/>
    </ligand>
</feature>
<dbReference type="InterPro" id="IPR010921">
    <property type="entry name" value="Trp_repressor/repl_initiator"/>
</dbReference>
<evidence type="ECO:0000256" key="4">
    <source>
        <dbReference type="ARBA" id="ARBA00022741"/>
    </source>
</evidence>
<evidence type="ECO:0000313" key="14">
    <source>
        <dbReference type="EMBL" id="MDQ0467410.1"/>
    </source>
</evidence>
<accession>A0ABU0IZG5</accession>
<keyword evidence="4 8" id="KW-0547">Nucleotide-binding</keyword>
<comment type="subcellular location">
    <subcellularLocation>
        <location evidence="8">Cytoplasm</location>
    </subcellularLocation>
</comment>
<evidence type="ECO:0000256" key="9">
    <source>
        <dbReference type="NCBIfam" id="TIGR00362"/>
    </source>
</evidence>
<evidence type="ECO:0000256" key="2">
    <source>
        <dbReference type="ARBA" id="ARBA00022490"/>
    </source>
</evidence>
<dbReference type="HAMAP" id="MF_00377">
    <property type="entry name" value="DnaA_bact"/>
    <property type="match status" value="1"/>
</dbReference>
<keyword evidence="15" id="KW-1185">Reference proteome</keyword>
<dbReference type="NCBIfam" id="TIGR00362">
    <property type="entry name" value="DnaA"/>
    <property type="match status" value="1"/>
</dbReference>
<comment type="caution">
    <text evidence="8">Lacks conserved residue(s) required for the propagation of feature annotation.</text>
</comment>
<dbReference type="CDD" id="cd06571">
    <property type="entry name" value="Bac_DnaA_C"/>
    <property type="match status" value="1"/>
</dbReference>
<evidence type="ECO:0000256" key="5">
    <source>
        <dbReference type="ARBA" id="ARBA00022840"/>
    </source>
</evidence>
<feature type="region of interest" description="Domain I, interacts with DnaA modulators" evidence="8">
    <location>
        <begin position="1"/>
        <end position="107"/>
    </location>
</feature>
<feature type="domain" description="AAA+ ATPase" evidence="12">
    <location>
        <begin position="176"/>
        <end position="305"/>
    </location>
</feature>
<evidence type="ECO:0000256" key="10">
    <source>
        <dbReference type="RuleBase" id="RU000577"/>
    </source>
</evidence>
<dbReference type="RefSeq" id="WP_307266970.1">
    <property type="nucleotide sequence ID" value="NZ_JAUSVX010000001.1"/>
</dbReference>
<feature type="binding site" evidence="8">
    <location>
        <position position="190"/>
    </location>
    <ligand>
        <name>ATP</name>
        <dbReference type="ChEBI" id="CHEBI:30616"/>
    </ligand>
</feature>
<organism evidence="14 15">
    <name type="scientific">Labrys wisconsinensis</name>
    <dbReference type="NCBI Taxonomy" id="425677"/>
    <lineage>
        <taxon>Bacteria</taxon>
        <taxon>Pseudomonadati</taxon>
        <taxon>Pseudomonadota</taxon>
        <taxon>Alphaproteobacteria</taxon>
        <taxon>Hyphomicrobiales</taxon>
        <taxon>Xanthobacteraceae</taxon>
        <taxon>Labrys</taxon>
    </lineage>
</organism>
<evidence type="ECO:0000259" key="13">
    <source>
        <dbReference type="SMART" id="SM00760"/>
    </source>
</evidence>
<dbReference type="SUPFAM" id="SSF48295">
    <property type="entry name" value="TrpR-like"/>
    <property type="match status" value="1"/>
</dbReference>
<keyword evidence="3 8" id="KW-0235">DNA replication</keyword>
<gene>
    <name evidence="8" type="primary">dnaA</name>
    <name evidence="14" type="ORF">QO011_000405</name>
</gene>
<reference evidence="14 15" key="1">
    <citation type="submission" date="2023-07" db="EMBL/GenBank/DDBJ databases">
        <title>Genomic Encyclopedia of Type Strains, Phase IV (KMG-IV): sequencing the most valuable type-strain genomes for metagenomic binning, comparative biology and taxonomic classification.</title>
        <authorList>
            <person name="Goeker M."/>
        </authorList>
    </citation>
    <scope>NUCLEOTIDE SEQUENCE [LARGE SCALE GENOMIC DNA]</scope>
    <source>
        <strain evidence="14 15">DSM 19619</strain>
    </source>
</reference>
<evidence type="ECO:0000259" key="12">
    <source>
        <dbReference type="SMART" id="SM00382"/>
    </source>
</evidence>
<comment type="caution">
    <text evidence="14">The sequence shown here is derived from an EMBL/GenBank/DDBJ whole genome shotgun (WGS) entry which is preliminary data.</text>
</comment>
<keyword evidence="2 8" id="KW-0963">Cytoplasm</keyword>
<dbReference type="InterPro" id="IPR024633">
    <property type="entry name" value="DnaA_N_dom"/>
</dbReference>
<dbReference type="InterPro" id="IPR013317">
    <property type="entry name" value="DnaA_dom"/>
</dbReference>
<keyword evidence="6 8" id="KW-0446">Lipid-binding</keyword>
<dbReference type="CDD" id="cd00009">
    <property type="entry name" value="AAA"/>
    <property type="match status" value="1"/>
</dbReference>
<dbReference type="SUPFAM" id="SSF52540">
    <property type="entry name" value="P-loop containing nucleoside triphosphate hydrolases"/>
    <property type="match status" value="1"/>
</dbReference>
<dbReference type="PANTHER" id="PTHR30050:SF2">
    <property type="entry name" value="CHROMOSOMAL REPLICATION INITIATOR PROTEIN DNAA"/>
    <property type="match status" value="1"/>
</dbReference>
<protein>
    <recommendedName>
        <fullName evidence="8 9">Chromosomal replication initiator protein DnaA</fullName>
    </recommendedName>
</protein>
<comment type="function">
    <text evidence="8 10">Plays an essential role in the initiation and regulation of chromosomal replication. ATP-DnaA binds to the origin of replication (oriC) to initiate formation of the DNA replication initiation complex once per cell cycle. Binds the DnaA box (a 9 base pair repeat at the origin) and separates the double-stranded (ds)DNA. Forms a right-handed helical filament on oriC DNA; dsDNA binds to the exterior of the filament while single-stranded (ss)DNA is stabiized in the filament's interior. The ATP-DnaA-oriC complex binds and stabilizes one strand of the AT-rich DNA unwinding element (DUE), permitting loading of DNA polymerase. After initiation quickly degrades to an ADP-DnaA complex that is not apt for DNA replication. Binds acidic phospholipids.</text>
</comment>
<dbReference type="Proteomes" id="UP001242480">
    <property type="component" value="Unassembled WGS sequence"/>
</dbReference>
<feature type="binding site" evidence="8">
    <location>
        <position position="191"/>
    </location>
    <ligand>
        <name>ATP</name>
        <dbReference type="ChEBI" id="CHEBI:30616"/>
    </ligand>
</feature>
<dbReference type="Gene3D" id="3.40.50.300">
    <property type="entry name" value="P-loop containing nucleotide triphosphate hydrolases"/>
    <property type="match status" value="1"/>
</dbReference>
<feature type="binding site" evidence="8">
    <location>
        <position position="187"/>
    </location>
    <ligand>
        <name>ATP</name>
        <dbReference type="ChEBI" id="CHEBI:30616"/>
    </ligand>
</feature>
<dbReference type="InterPro" id="IPR038454">
    <property type="entry name" value="DnaA_N_sf"/>
</dbReference>
<keyword evidence="5 8" id="KW-0067">ATP-binding</keyword>
<dbReference type="InterPro" id="IPR018312">
    <property type="entry name" value="Chromosome_initiator_DnaA_CS"/>
</dbReference>
<feature type="region of interest" description="Domain IV, binds dsDNA" evidence="8">
    <location>
        <begin position="362"/>
        <end position="482"/>
    </location>
</feature>
<evidence type="ECO:0000256" key="8">
    <source>
        <dbReference type="HAMAP-Rule" id="MF_00377"/>
    </source>
</evidence>
<comment type="subunit">
    <text evidence="8">Oligomerizes as a right-handed, spiral filament on DNA at oriC.</text>
</comment>
<keyword evidence="7 8" id="KW-0238">DNA-binding</keyword>
<proteinExistence type="inferred from homology"/>
<dbReference type="Pfam" id="PF00308">
    <property type="entry name" value="Bac_DnaA"/>
    <property type="match status" value="1"/>
</dbReference>
<dbReference type="SMART" id="SM00760">
    <property type="entry name" value="Bac_DnaA_C"/>
    <property type="match status" value="1"/>
</dbReference>
<dbReference type="InterPro" id="IPR020591">
    <property type="entry name" value="Chromosome_initiator_DnaA-like"/>
</dbReference>
<dbReference type="SMART" id="SM00382">
    <property type="entry name" value="AAA"/>
    <property type="match status" value="1"/>
</dbReference>
<feature type="domain" description="Chromosomal replication initiator DnaA C-terminal" evidence="13">
    <location>
        <begin position="390"/>
        <end position="459"/>
    </location>
</feature>
<dbReference type="PANTHER" id="PTHR30050">
    <property type="entry name" value="CHROMOSOMAL REPLICATION INITIATOR PROTEIN DNAA"/>
    <property type="match status" value="1"/>
</dbReference>
<name>A0ABU0IZG5_9HYPH</name>
<dbReference type="InterPro" id="IPR013159">
    <property type="entry name" value="DnaA_C"/>
</dbReference>
<evidence type="ECO:0000256" key="3">
    <source>
        <dbReference type="ARBA" id="ARBA00022705"/>
    </source>
</evidence>
<sequence length="482" mass="53142">MKSSESLSPSLGESALTTPDTTAAWDRVKRRLRAEFGEDVFSSWFARLDLDEVTDDMARLSVPTRFLRSWIQAHYADKILGLLSAELPVVARLSLGVRSAVRPVVAAVRPTVAAAEPARPAPVLRSVELTPREDELTSSPLDRRMTFDTFFLGRSNALAHAAAQQVAKADPGEPALYNPLFIHSAVGLGKSHLIQAVAHLAEGRGRRVLYLTAERFMYSFVAALKAQTAIAFKEKLRAIDLLVIDDLQFLAGKTLQQEFCHTLNALIDAGRQVVVAADRLPSELEALEERMRSRLSGGLVVEIAPLDEELRVKILKARIESARVHQPGFEVPDTIVAYVAHQVNSNGRDLDGAVNRLLAHASLSGAGMSLETAEAAIRDLVKNREPRRVKIEDIQRIVAKHYNVSRADILSLRRTATVVKPRQVAMYLSKALTPRSLPEIGRRFGGRDHTTVLHAVRKIEGLVGRDTSLAEEVELLKRLLSE</sequence>
<dbReference type="InterPro" id="IPR003593">
    <property type="entry name" value="AAA+_ATPase"/>
</dbReference>
<dbReference type="EMBL" id="JAUSVX010000001">
    <property type="protein sequence ID" value="MDQ0467410.1"/>
    <property type="molecule type" value="Genomic_DNA"/>
</dbReference>
<dbReference type="PRINTS" id="PR00051">
    <property type="entry name" value="DNAA"/>
</dbReference>
<dbReference type="PROSITE" id="PS01008">
    <property type="entry name" value="DNAA"/>
    <property type="match status" value="1"/>
</dbReference>
<evidence type="ECO:0000256" key="1">
    <source>
        <dbReference type="ARBA" id="ARBA00006583"/>
    </source>
</evidence>
<dbReference type="InterPro" id="IPR001957">
    <property type="entry name" value="Chromosome_initiator_DnaA"/>
</dbReference>
<dbReference type="Gene3D" id="1.10.1750.10">
    <property type="match status" value="1"/>
</dbReference>
<evidence type="ECO:0000313" key="15">
    <source>
        <dbReference type="Proteomes" id="UP001242480"/>
    </source>
</evidence>
<comment type="similarity">
    <text evidence="1 8 11">Belongs to the DnaA family.</text>
</comment>
<dbReference type="Pfam" id="PF11638">
    <property type="entry name" value="DnaA_N"/>
    <property type="match status" value="1"/>
</dbReference>
<dbReference type="Pfam" id="PF08299">
    <property type="entry name" value="Bac_DnaA_C"/>
    <property type="match status" value="1"/>
</dbReference>
<evidence type="ECO:0000256" key="6">
    <source>
        <dbReference type="ARBA" id="ARBA00023121"/>
    </source>
</evidence>
<dbReference type="Gene3D" id="1.10.8.60">
    <property type="match status" value="1"/>
</dbReference>
<comment type="domain">
    <text evidence="8">Domain I is involved in oligomerization and binding regulators, domain II is flexibile and of varying length in different bacteria, domain III forms the AAA+ region, while domain IV binds dsDNA.</text>
</comment>
<dbReference type="Gene3D" id="3.30.300.180">
    <property type="match status" value="1"/>
</dbReference>
<dbReference type="InterPro" id="IPR027417">
    <property type="entry name" value="P-loop_NTPase"/>
</dbReference>